<dbReference type="VEuPathDB" id="FungiDB:GGTG_05089"/>
<dbReference type="EnsemblFungi" id="EJT75152">
    <property type="protein sequence ID" value="EJT75152"/>
    <property type="gene ID" value="GGTG_05089"/>
</dbReference>
<dbReference type="Proteomes" id="UP000006039">
    <property type="component" value="Unassembled WGS sequence"/>
</dbReference>
<keyword evidence="5" id="KW-1185">Reference proteome</keyword>
<reference evidence="3" key="3">
    <citation type="submission" date="2010-09" db="EMBL/GenBank/DDBJ databases">
        <title>Annotation of Gaeumannomyces graminis var. tritici R3-111a-1.</title>
        <authorList>
            <consortium name="The Broad Institute Genome Sequencing Platform"/>
            <person name="Ma L.-J."/>
            <person name="Dead R."/>
            <person name="Young S.K."/>
            <person name="Zeng Q."/>
            <person name="Gargeya S."/>
            <person name="Fitzgerald M."/>
            <person name="Haas B."/>
            <person name="Abouelleil A."/>
            <person name="Alvarado L."/>
            <person name="Arachchi H.M."/>
            <person name="Berlin A."/>
            <person name="Brown A."/>
            <person name="Chapman S.B."/>
            <person name="Chen Z."/>
            <person name="Dunbar C."/>
            <person name="Freedman E."/>
            <person name="Gearin G."/>
            <person name="Gellesch M."/>
            <person name="Goldberg J."/>
            <person name="Griggs A."/>
            <person name="Gujja S."/>
            <person name="Heiman D."/>
            <person name="Howarth C."/>
            <person name="Larson L."/>
            <person name="Lui A."/>
            <person name="MacDonald P.J.P."/>
            <person name="Mehta T."/>
            <person name="Montmayeur A."/>
            <person name="Murphy C."/>
            <person name="Neiman D."/>
            <person name="Pearson M."/>
            <person name="Priest M."/>
            <person name="Roberts A."/>
            <person name="Saif S."/>
            <person name="Shea T."/>
            <person name="Shenoy N."/>
            <person name="Sisk P."/>
            <person name="Stolte C."/>
            <person name="Sykes S."/>
            <person name="Yandava C."/>
            <person name="Wortman J."/>
            <person name="Nusbaum C."/>
            <person name="Birren B."/>
        </authorList>
    </citation>
    <scope>NUCLEOTIDE SEQUENCE</scope>
    <source>
        <strain evidence="3">R3-111a-1</strain>
    </source>
</reference>
<evidence type="ECO:0000256" key="1">
    <source>
        <dbReference type="SAM" id="MobiDB-lite"/>
    </source>
</evidence>
<reference evidence="4" key="5">
    <citation type="submission" date="2018-04" db="UniProtKB">
        <authorList>
            <consortium name="EnsemblFungi"/>
        </authorList>
    </citation>
    <scope>IDENTIFICATION</scope>
    <source>
        <strain evidence="4">R3-111a-1</strain>
    </source>
</reference>
<dbReference type="HOGENOM" id="CLU_024135_1_0_1"/>
<dbReference type="RefSeq" id="XP_009221152.1">
    <property type="nucleotide sequence ID" value="XM_009222888.1"/>
</dbReference>
<keyword evidence="2" id="KW-0472">Membrane</keyword>
<reference evidence="4" key="4">
    <citation type="journal article" date="2015" name="G3 (Bethesda)">
        <title>Genome sequences of three phytopathogenic species of the Magnaporthaceae family of fungi.</title>
        <authorList>
            <person name="Okagaki L.H."/>
            <person name="Nunes C.C."/>
            <person name="Sailsbery J."/>
            <person name="Clay B."/>
            <person name="Brown D."/>
            <person name="John T."/>
            <person name="Oh Y."/>
            <person name="Young N."/>
            <person name="Fitzgerald M."/>
            <person name="Haas B.J."/>
            <person name="Zeng Q."/>
            <person name="Young S."/>
            <person name="Adiconis X."/>
            <person name="Fan L."/>
            <person name="Levin J.Z."/>
            <person name="Mitchell T.K."/>
            <person name="Okubara P.A."/>
            <person name="Farman M.L."/>
            <person name="Kohn L.M."/>
            <person name="Birren B."/>
            <person name="Ma L.-J."/>
            <person name="Dean R.A."/>
        </authorList>
    </citation>
    <scope>NUCLEOTIDE SEQUENCE</scope>
    <source>
        <strain evidence="4">R3-111a-1</strain>
    </source>
</reference>
<evidence type="ECO:0000313" key="4">
    <source>
        <dbReference type="EnsemblFungi" id="EJT75152"/>
    </source>
</evidence>
<dbReference type="GeneID" id="20345547"/>
<accession>J3NUY0</accession>
<keyword evidence="2" id="KW-1133">Transmembrane helix</keyword>
<keyword evidence="2" id="KW-0812">Transmembrane</keyword>
<dbReference type="STRING" id="644352.J3NUY0"/>
<name>J3NUY0_GAET3</name>
<dbReference type="AlphaFoldDB" id="J3NUY0"/>
<feature type="transmembrane region" description="Helical" evidence="2">
    <location>
        <begin position="9"/>
        <end position="27"/>
    </location>
</feature>
<dbReference type="OrthoDB" id="2522565at2759"/>
<evidence type="ECO:0000313" key="3">
    <source>
        <dbReference type="EMBL" id="EJT75152.1"/>
    </source>
</evidence>
<dbReference type="EMBL" id="GL385397">
    <property type="protein sequence ID" value="EJT75152.1"/>
    <property type="molecule type" value="Genomic_DNA"/>
</dbReference>
<reference evidence="3" key="2">
    <citation type="submission" date="2010-07" db="EMBL/GenBank/DDBJ databases">
        <authorList>
            <consortium name="The Broad Institute Genome Sequencing Platform"/>
            <consortium name="Broad Institute Genome Sequencing Center for Infectious Disease"/>
            <person name="Ma L.-J."/>
            <person name="Dead R."/>
            <person name="Young S."/>
            <person name="Zeng Q."/>
            <person name="Koehrsen M."/>
            <person name="Alvarado L."/>
            <person name="Berlin A."/>
            <person name="Chapman S.B."/>
            <person name="Chen Z."/>
            <person name="Freedman E."/>
            <person name="Gellesch M."/>
            <person name="Goldberg J."/>
            <person name="Griggs A."/>
            <person name="Gujja S."/>
            <person name="Heilman E.R."/>
            <person name="Heiman D."/>
            <person name="Hepburn T."/>
            <person name="Howarth C."/>
            <person name="Jen D."/>
            <person name="Larson L."/>
            <person name="Mehta T."/>
            <person name="Neiman D."/>
            <person name="Pearson M."/>
            <person name="Roberts A."/>
            <person name="Saif S."/>
            <person name="Shea T."/>
            <person name="Shenoy N."/>
            <person name="Sisk P."/>
            <person name="Stolte C."/>
            <person name="Sykes S."/>
            <person name="Walk T."/>
            <person name="White J."/>
            <person name="Yandava C."/>
            <person name="Haas B."/>
            <person name="Nusbaum C."/>
            <person name="Birren B."/>
        </authorList>
    </citation>
    <scope>NUCLEOTIDE SEQUENCE</scope>
    <source>
        <strain evidence="3">R3-111a-1</strain>
    </source>
</reference>
<sequence length="633" mass="67561">MLIREVKRFLVLFVPLITAVFLTVRLIKKHTQPRPTWANYSPRARGAALPPRWSRQRDQQQRPLGGDAVAILKDNAGSGSGSGIGIPAAKDALAAAVPKEKALPPPKPPPGSPAAQFKLGETAPVQSGVEGFAPFDDPFQDASDSAPHTHIVLSSAGTVALDAQGKTGAAVTSQSGRGGSYFPIQFGDRTAINPNVMAHPLLADTYIIVAQEHPQRDGVGSPFAEITCNAAFQRGGVLACVTFPVDLAIAHTATTEGACEASVKYGPLSMNRGPHDARVFYGPDGAPLVVFGSNSGLTCFGQWIQDLRVPARWDDAPVDADALNAALEAGDHPSFAVGGGTRGAVGDAARSAKALSAPGIVAAAEKHQFALATEMHRPKAPPPSLSSPATQNQYEIVEKNWFVFWDRHGERYVHHDMHPRRVFAALARDGTAGPDLGPATADADAACFKRFFPDLRSRRGASLPTGDSESIVEDDEVHQATNSLTITLCRRADQSCAASEANTFVMSIVHRKRSHAGGLRYSYEPYVVLFRQAPPFALHGISAKPLWIKGRRRMMSPAALPAEEMEEGGHVRSEMFYITSIGWRGAKQRYHGYLDDVLFVGFGIEDKRPAAIDVTAADLLQGLGLCVEAGATA</sequence>
<gene>
    <name evidence="4" type="primary">20345547</name>
    <name evidence="3" type="ORF">GGTG_05089</name>
</gene>
<evidence type="ECO:0000256" key="2">
    <source>
        <dbReference type="SAM" id="Phobius"/>
    </source>
</evidence>
<reference evidence="5" key="1">
    <citation type="submission" date="2010-07" db="EMBL/GenBank/DDBJ databases">
        <title>The genome sequence of Gaeumannomyces graminis var. tritici strain R3-111a-1.</title>
        <authorList>
            <consortium name="The Broad Institute Genome Sequencing Platform"/>
            <person name="Ma L.-J."/>
            <person name="Dead R."/>
            <person name="Young S."/>
            <person name="Zeng Q."/>
            <person name="Koehrsen M."/>
            <person name="Alvarado L."/>
            <person name="Berlin A."/>
            <person name="Chapman S.B."/>
            <person name="Chen Z."/>
            <person name="Freedman E."/>
            <person name="Gellesch M."/>
            <person name="Goldberg J."/>
            <person name="Griggs A."/>
            <person name="Gujja S."/>
            <person name="Heilman E.R."/>
            <person name="Heiman D."/>
            <person name="Hepburn T."/>
            <person name="Howarth C."/>
            <person name="Jen D."/>
            <person name="Larson L."/>
            <person name="Mehta T."/>
            <person name="Neiman D."/>
            <person name="Pearson M."/>
            <person name="Roberts A."/>
            <person name="Saif S."/>
            <person name="Shea T."/>
            <person name="Shenoy N."/>
            <person name="Sisk P."/>
            <person name="Stolte C."/>
            <person name="Sykes S."/>
            <person name="Walk T."/>
            <person name="White J."/>
            <person name="Yandava C."/>
            <person name="Haas B."/>
            <person name="Nusbaum C."/>
            <person name="Birren B."/>
        </authorList>
    </citation>
    <scope>NUCLEOTIDE SEQUENCE [LARGE SCALE GENOMIC DNA]</scope>
    <source>
        <strain evidence="5">R3-111a-1</strain>
    </source>
</reference>
<feature type="region of interest" description="Disordered" evidence="1">
    <location>
        <begin position="37"/>
        <end position="63"/>
    </location>
</feature>
<evidence type="ECO:0000313" key="5">
    <source>
        <dbReference type="Proteomes" id="UP000006039"/>
    </source>
</evidence>
<dbReference type="eggNOG" id="ENOG502S2VY">
    <property type="taxonomic scope" value="Eukaryota"/>
</dbReference>
<organism evidence="3">
    <name type="scientific">Gaeumannomyces tritici (strain R3-111a-1)</name>
    <name type="common">Wheat and barley take-all root rot fungus</name>
    <name type="synonym">Gaeumannomyces graminis var. tritici</name>
    <dbReference type="NCBI Taxonomy" id="644352"/>
    <lineage>
        <taxon>Eukaryota</taxon>
        <taxon>Fungi</taxon>
        <taxon>Dikarya</taxon>
        <taxon>Ascomycota</taxon>
        <taxon>Pezizomycotina</taxon>
        <taxon>Sordariomycetes</taxon>
        <taxon>Sordariomycetidae</taxon>
        <taxon>Magnaporthales</taxon>
        <taxon>Magnaporthaceae</taxon>
        <taxon>Gaeumannomyces</taxon>
    </lineage>
</organism>
<proteinExistence type="predicted"/>
<protein>
    <submittedName>
        <fullName evidence="3 4">Uncharacterized protein</fullName>
    </submittedName>
</protein>